<organism evidence="1 2">
    <name type="scientific">Achromobacter phage vB_AxyP_19-32_Axy11</name>
    <dbReference type="NCBI Taxonomy" id="2591042"/>
    <lineage>
        <taxon>Viruses</taxon>
        <taxon>Duplodnaviria</taxon>
        <taxon>Heunggongvirae</taxon>
        <taxon>Uroviricota</taxon>
        <taxon>Caudoviricetes</taxon>
        <taxon>Schitoviridae</taxon>
        <taxon>Rothmandenesvirinae</taxon>
        <taxon>Pourcelvirus</taxon>
        <taxon>Pourcelvirus Axy11</taxon>
    </lineage>
</organism>
<gene>
    <name evidence="1" type="ORF">Axy11_080</name>
</gene>
<evidence type="ECO:0000313" key="1">
    <source>
        <dbReference type="EMBL" id="QDH84051.1"/>
    </source>
</evidence>
<dbReference type="EMBL" id="MK962630">
    <property type="protein sequence ID" value="QDH84051.1"/>
    <property type="molecule type" value="Genomic_DNA"/>
</dbReference>
<evidence type="ECO:0000313" key="2">
    <source>
        <dbReference type="Proteomes" id="UP000317048"/>
    </source>
</evidence>
<accession>A0A514CU98</accession>
<reference evidence="1 2" key="1">
    <citation type="submission" date="2019-05" db="EMBL/GenBank/DDBJ databases">
        <title>Complete genome sequence of sixteen phages from Abidjan, cote d'Ivoire, isolated on a single strain of Achromobacter xylosoxidans.</title>
        <authorList>
            <person name="Essoh C."/>
            <person name="Vernadet J.-P."/>
            <person name="Vergnaud G."/>
            <person name="Pourcel C."/>
        </authorList>
    </citation>
    <scope>NUCLEOTIDE SEQUENCE [LARGE SCALE GENOMIC DNA]</scope>
</reference>
<dbReference type="Proteomes" id="UP000317048">
    <property type="component" value="Segment"/>
</dbReference>
<sequence length="99" mass="11321">MTEDLLYVWSNDGRCHIRGPYHSANLSGNLPVLVPAERWEEFKGMALITGTANTNFWGVHRKKWLILPTRSGSPKLPNFYTVGLNSDTCRVLLGEFWRD</sequence>
<protein>
    <submittedName>
        <fullName evidence="1">Uncharacterized protein</fullName>
    </submittedName>
</protein>
<keyword evidence="2" id="KW-1185">Reference proteome</keyword>
<name>A0A514CU98_9CAUD</name>
<proteinExistence type="predicted"/>